<organism evidence="2">
    <name type="scientific">Trichuris suis</name>
    <name type="common">pig whipworm</name>
    <dbReference type="NCBI Taxonomy" id="68888"/>
    <lineage>
        <taxon>Eukaryota</taxon>
        <taxon>Metazoa</taxon>
        <taxon>Ecdysozoa</taxon>
        <taxon>Nematoda</taxon>
        <taxon>Enoplea</taxon>
        <taxon>Dorylaimia</taxon>
        <taxon>Trichinellida</taxon>
        <taxon>Trichuridae</taxon>
        <taxon>Trichuris</taxon>
    </lineage>
</organism>
<dbReference type="EMBL" id="KL363203">
    <property type="protein sequence ID" value="KFD54979.1"/>
    <property type="molecule type" value="Genomic_DNA"/>
</dbReference>
<name>A0A085MWL1_9BILA</name>
<evidence type="ECO:0000313" key="1">
    <source>
        <dbReference type="EMBL" id="KFD54979.1"/>
    </source>
</evidence>
<evidence type="ECO:0000313" key="2">
    <source>
        <dbReference type="EMBL" id="KFD61607.1"/>
    </source>
</evidence>
<dbReference type="Proteomes" id="UP000030758">
    <property type="component" value="Unassembled WGS sequence"/>
</dbReference>
<sequence length="77" mass="8824">MLRKGKRNIKNDTLRQHEYTLHLYQLKLDYMPILGAYCCVGSNSRDLLDDSFKKPLMGKAISMDGNWESLDKCGSTP</sequence>
<proteinExistence type="predicted"/>
<dbReference type="EMBL" id="KL367618">
    <property type="protein sequence ID" value="KFD61607.1"/>
    <property type="molecule type" value="Genomic_DNA"/>
</dbReference>
<protein>
    <submittedName>
        <fullName evidence="2">Uncharacterized protein</fullName>
    </submittedName>
</protein>
<dbReference type="AlphaFoldDB" id="A0A085MWL1"/>
<accession>A0A085MWL1</accession>
<evidence type="ECO:0000313" key="3">
    <source>
        <dbReference type="Proteomes" id="UP000030764"/>
    </source>
</evidence>
<reference evidence="2 3" key="1">
    <citation type="journal article" date="2014" name="Nat. Genet.">
        <title>Genome and transcriptome of the porcine whipworm Trichuris suis.</title>
        <authorList>
            <person name="Jex A.R."/>
            <person name="Nejsum P."/>
            <person name="Schwarz E.M."/>
            <person name="Hu L."/>
            <person name="Young N.D."/>
            <person name="Hall R.S."/>
            <person name="Korhonen P.K."/>
            <person name="Liao S."/>
            <person name="Thamsborg S."/>
            <person name="Xia J."/>
            <person name="Xu P."/>
            <person name="Wang S."/>
            <person name="Scheerlinck J.P."/>
            <person name="Hofmann A."/>
            <person name="Sternberg P.W."/>
            <person name="Wang J."/>
            <person name="Gasser R.B."/>
        </authorList>
    </citation>
    <scope>NUCLEOTIDE SEQUENCE [LARGE SCALE GENOMIC DNA]</scope>
    <source>
        <strain evidence="2">DCEP-RM93F</strain>
        <strain evidence="1">DCEP-RM93M</strain>
    </source>
</reference>
<gene>
    <name evidence="1" type="ORF">M513_04161</name>
    <name evidence="2" type="ORF">M514_04161</name>
</gene>
<dbReference type="Proteomes" id="UP000030764">
    <property type="component" value="Unassembled WGS sequence"/>
</dbReference>
<keyword evidence="3" id="KW-1185">Reference proteome</keyword>